<accession>A0ABZ2N4G8</accession>
<dbReference type="InterPro" id="IPR000524">
    <property type="entry name" value="Tscrpt_reg_HTH_GntR"/>
</dbReference>
<keyword evidence="3" id="KW-0804">Transcription</keyword>
<reference evidence="5 6" key="1">
    <citation type="submission" date="2024-02" db="EMBL/GenBank/DDBJ databases">
        <title>Seven novel Bacillus-like species.</title>
        <authorList>
            <person name="Liu G."/>
        </authorList>
    </citation>
    <scope>NUCLEOTIDE SEQUENCE [LARGE SCALE GENOMIC DNA]</scope>
    <source>
        <strain evidence="5 6">FJAT-52991</strain>
    </source>
</reference>
<gene>
    <name evidence="5" type="ORF">WDJ61_14860</name>
</gene>
<evidence type="ECO:0000259" key="4">
    <source>
        <dbReference type="PROSITE" id="PS50949"/>
    </source>
</evidence>
<proteinExistence type="predicted"/>
<dbReference type="EMBL" id="CP147404">
    <property type="protein sequence ID" value="WXB92496.1"/>
    <property type="molecule type" value="Genomic_DNA"/>
</dbReference>
<feature type="domain" description="HTH gntR-type" evidence="4">
    <location>
        <begin position="13"/>
        <end position="81"/>
    </location>
</feature>
<protein>
    <submittedName>
        <fullName evidence="5">GntR family transcriptional regulator</fullName>
    </submittedName>
</protein>
<keyword evidence="6" id="KW-1185">Reference proteome</keyword>
<evidence type="ECO:0000256" key="2">
    <source>
        <dbReference type="ARBA" id="ARBA00023125"/>
    </source>
</evidence>
<name>A0ABZ2N4G8_9BACI</name>
<evidence type="ECO:0000256" key="1">
    <source>
        <dbReference type="ARBA" id="ARBA00023015"/>
    </source>
</evidence>
<evidence type="ECO:0000313" key="6">
    <source>
        <dbReference type="Proteomes" id="UP001387364"/>
    </source>
</evidence>
<organism evidence="5 6">
    <name type="scientific">Bacillus kandeliae</name>
    <dbReference type="NCBI Taxonomy" id="3129297"/>
    <lineage>
        <taxon>Bacteria</taxon>
        <taxon>Bacillati</taxon>
        <taxon>Bacillota</taxon>
        <taxon>Bacilli</taxon>
        <taxon>Bacillales</taxon>
        <taxon>Bacillaceae</taxon>
        <taxon>Bacillus</taxon>
    </lineage>
</organism>
<dbReference type="Proteomes" id="UP001387364">
    <property type="component" value="Chromosome"/>
</dbReference>
<dbReference type="InterPro" id="IPR036388">
    <property type="entry name" value="WH-like_DNA-bd_sf"/>
</dbReference>
<dbReference type="SMART" id="SM00345">
    <property type="entry name" value="HTH_GNTR"/>
    <property type="match status" value="1"/>
</dbReference>
<evidence type="ECO:0000256" key="3">
    <source>
        <dbReference type="ARBA" id="ARBA00023163"/>
    </source>
</evidence>
<dbReference type="RefSeq" id="WP_338751054.1">
    <property type="nucleotide sequence ID" value="NZ_CP147404.1"/>
</dbReference>
<dbReference type="Pfam" id="PF00392">
    <property type="entry name" value="GntR"/>
    <property type="match status" value="1"/>
</dbReference>
<dbReference type="InterPro" id="IPR036390">
    <property type="entry name" value="WH_DNA-bd_sf"/>
</dbReference>
<keyword evidence="2" id="KW-0238">DNA-binding</keyword>
<dbReference type="SUPFAM" id="SSF46785">
    <property type="entry name" value="Winged helix' DNA-binding domain"/>
    <property type="match status" value="1"/>
</dbReference>
<evidence type="ECO:0000313" key="5">
    <source>
        <dbReference type="EMBL" id="WXB92496.1"/>
    </source>
</evidence>
<dbReference type="PANTHER" id="PTHR38445">
    <property type="entry name" value="HTH-TYPE TRANSCRIPTIONAL REPRESSOR YTRA"/>
    <property type="match status" value="1"/>
</dbReference>
<sequence length="126" mass="14484">MALHIRITNSGDEPIYAQIQRQIKEQILCGELQEKTALPSIRKLAKELQISVITTKKAYEELEREGYIETYPGKGSYVSAQNPELLKEKQLKIIEDQLTTVVRQSKAFQMSLPELTEMLALIYEEE</sequence>
<dbReference type="PANTHER" id="PTHR38445:SF7">
    <property type="entry name" value="GNTR-FAMILY TRANSCRIPTIONAL REGULATOR"/>
    <property type="match status" value="1"/>
</dbReference>
<keyword evidence="1" id="KW-0805">Transcription regulation</keyword>
<dbReference type="Gene3D" id="1.10.10.10">
    <property type="entry name" value="Winged helix-like DNA-binding domain superfamily/Winged helix DNA-binding domain"/>
    <property type="match status" value="1"/>
</dbReference>
<dbReference type="PROSITE" id="PS50949">
    <property type="entry name" value="HTH_GNTR"/>
    <property type="match status" value="1"/>
</dbReference>
<dbReference type="CDD" id="cd07377">
    <property type="entry name" value="WHTH_GntR"/>
    <property type="match status" value="1"/>
</dbReference>